<feature type="transmembrane region" description="Helical" evidence="2">
    <location>
        <begin position="262"/>
        <end position="291"/>
    </location>
</feature>
<feature type="transmembrane region" description="Helical" evidence="2">
    <location>
        <begin position="102"/>
        <end position="124"/>
    </location>
</feature>
<feature type="transmembrane region" description="Helical" evidence="2">
    <location>
        <begin position="183"/>
        <end position="208"/>
    </location>
</feature>
<keyword evidence="2" id="KW-0812">Transmembrane</keyword>
<dbReference type="EMBL" id="CAFZ01000106">
    <property type="protein sequence ID" value="CCA71108.1"/>
    <property type="molecule type" value="Genomic_DNA"/>
</dbReference>
<accession>G4TIG4</accession>
<organism evidence="3 4">
    <name type="scientific">Serendipita indica (strain DSM 11827)</name>
    <name type="common">Root endophyte fungus</name>
    <name type="synonym">Piriformospora indica</name>
    <dbReference type="NCBI Taxonomy" id="1109443"/>
    <lineage>
        <taxon>Eukaryota</taxon>
        <taxon>Fungi</taxon>
        <taxon>Dikarya</taxon>
        <taxon>Basidiomycota</taxon>
        <taxon>Agaricomycotina</taxon>
        <taxon>Agaricomycetes</taxon>
        <taxon>Sebacinales</taxon>
        <taxon>Serendipitaceae</taxon>
        <taxon>Serendipita</taxon>
    </lineage>
</organism>
<sequence>MSINGFIDAGPRLENTWRIAFITSAAVDIALYTLVLVQSARYLCAAREHLYTDGSNAEQGIQLPQLSSSTSERARRSGPAAVLDTSDGKGTKLQRSRRIWDYLVLILVVLATFKAGCSLATIILLRKPVGIPAWPKLMTKLPFYIPPVLTATIGILTESFYLHRLVSLLRVQSSFLGSRWFRGFAIILIECLFLSALGLAIYCTYIALDGWNYFAYYLIAHISTACVGDIFVTVLTLVCIFSTKSNHQSAERRSRLAQFARITALSAAIPAVTALVNVICVAIPSVMILLWHNVPNYALGQLFILSFLWTLEFRQRLSQQSFDKPSRRLTSPLGGDVWRPTKDDAVESEMLNHTSMFARTIPLNDFNLDLDRKSSVSTPVENIDLTGPKPVTGRPMRVAIKRTSND</sequence>
<name>G4TIG4_SERID</name>
<feature type="transmembrane region" description="Helical" evidence="2">
    <location>
        <begin position="144"/>
        <end position="162"/>
    </location>
</feature>
<reference evidence="3 4" key="1">
    <citation type="journal article" date="2011" name="PLoS Pathog.">
        <title>Endophytic Life Strategies Decoded by Genome and Transcriptome Analyses of the Mutualistic Root Symbiont Piriformospora indica.</title>
        <authorList>
            <person name="Zuccaro A."/>
            <person name="Lahrmann U."/>
            <person name="Guldener U."/>
            <person name="Langen G."/>
            <person name="Pfiffi S."/>
            <person name="Biedenkopf D."/>
            <person name="Wong P."/>
            <person name="Samans B."/>
            <person name="Grimm C."/>
            <person name="Basiewicz M."/>
            <person name="Murat C."/>
            <person name="Martin F."/>
            <person name="Kogel K.H."/>
        </authorList>
    </citation>
    <scope>NUCLEOTIDE SEQUENCE [LARGE SCALE GENOMIC DNA]</scope>
    <source>
        <strain evidence="3 4">DSM 11827</strain>
    </source>
</reference>
<dbReference type="OrthoDB" id="3206554at2759"/>
<evidence type="ECO:0000256" key="2">
    <source>
        <dbReference type="SAM" id="Phobius"/>
    </source>
</evidence>
<dbReference type="Proteomes" id="UP000007148">
    <property type="component" value="Unassembled WGS sequence"/>
</dbReference>
<evidence type="ECO:0000313" key="3">
    <source>
        <dbReference type="EMBL" id="CCA71108.1"/>
    </source>
</evidence>
<feature type="transmembrane region" description="Helical" evidence="2">
    <location>
        <begin position="17"/>
        <end position="37"/>
    </location>
</feature>
<dbReference type="AlphaFoldDB" id="G4TIG4"/>
<comment type="caution">
    <text evidence="3">The sequence shown here is derived from an EMBL/GenBank/DDBJ whole genome shotgun (WGS) entry which is preliminary data.</text>
</comment>
<keyword evidence="2" id="KW-1133">Transmembrane helix</keyword>
<keyword evidence="2" id="KW-0472">Membrane</keyword>
<evidence type="ECO:0000256" key="1">
    <source>
        <dbReference type="SAM" id="MobiDB-lite"/>
    </source>
</evidence>
<evidence type="ECO:0000313" key="4">
    <source>
        <dbReference type="Proteomes" id="UP000007148"/>
    </source>
</evidence>
<proteinExistence type="predicted"/>
<dbReference type="InParanoid" id="G4TIG4"/>
<protein>
    <submittedName>
        <fullName evidence="3">Uncharacterized protein</fullName>
    </submittedName>
</protein>
<feature type="region of interest" description="Disordered" evidence="1">
    <location>
        <begin position="67"/>
        <end position="89"/>
    </location>
</feature>
<keyword evidence="4" id="KW-1185">Reference proteome</keyword>
<feature type="transmembrane region" description="Helical" evidence="2">
    <location>
        <begin position="214"/>
        <end position="241"/>
    </location>
</feature>
<dbReference type="HOGENOM" id="CLU_678123_0_0_1"/>
<feature type="transmembrane region" description="Helical" evidence="2">
    <location>
        <begin position="297"/>
        <end position="314"/>
    </location>
</feature>
<gene>
    <name evidence="3" type="ORF">PIIN_05043</name>
</gene>